<evidence type="ECO:0000313" key="4">
    <source>
        <dbReference type="Proteomes" id="UP000188268"/>
    </source>
</evidence>
<dbReference type="PANTHER" id="PTHR33638">
    <property type="entry name" value="SELENOPROTEIN H"/>
    <property type="match status" value="1"/>
</dbReference>
<accession>A0A1R3IU36</accession>
<sequence>MAPKKRKTTDGGEEEQAKPQADATFRRVTRSMSKQGGSSSSGPAQPVKKPKAPRGKAKATAKEETESAAKVEEADAAVAEEEGLKEDAVAEDEAVAGEGANNKTVIVEHCTSCREFKTRASQVKDGLEEGVPGITVLLNPVKPRKGCFEVREEGGETFISLLDMKRPFNPMKALDLDDEISKIIEKIK</sequence>
<feature type="compositionally biased region" description="Acidic residues" evidence="2">
    <location>
        <begin position="74"/>
        <end position="95"/>
    </location>
</feature>
<feature type="compositionally biased region" description="Low complexity" evidence="2">
    <location>
        <begin position="31"/>
        <end position="42"/>
    </location>
</feature>
<feature type="region of interest" description="Disordered" evidence="2">
    <location>
        <begin position="1"/>
        <end position="100"/>
    </location>
</feature>
<dbReference type="Gene3D" id="3.40.30.10">
    <property type="entry name" value="Glutaredoxin"/>
    <property type="match status" value="1"/>
</dbReference>
<dbReference type="OMA" id="MNADKPR"/>
<proteinExistence type="predicted"/>
<feature type="compositionally biased region" description="Basic residues" evidence="2">
    <location>
        <begin position="48"/>
        <end position="59"/>
    </location>
</feature>
<dbReference type="SUPFAM" id="SSF52833">
    <property type="entry name" value="Thioredoxin-like"/>
    <property type="match status" value="1"/>
</dbReference>
<dbReference type="Proteomes" id="UP000188268">
    <property type="component" value="Unassembled WGS sequence"/>
</dbReference>
<comment type="caution">
    <text evidence="3">The sequence shown here is derived from an EMBL/GenBank/DDBJ whole genome shotgun (WGS) entry which is preliminary data.</text>
</comment>
<dbReference type="InterPro" id="IPR011893">
    <property type="entry name" value="Selenoprotein_Rdx-typ"/>
</dbReference>
<evidence type="ECO:0000313" key="3">
    <source>
        <dbReference type="EMBL" id="OMO86101.1"/>
    </source>
</evidence>
<dbReference type="InterPro" id="IPR052674">
    <property type="entry name" value="SelWTH-like"/>
</dbReference>
<organism evidence="3 4">
    <name type="scientific">Corchorus capsularis</name>
    <name type="common">Jute</name>
    <dbReference type="NCBI Taxonomy" id="210143"/>
    <lineage>
        <taxon>Eukaryota</taxon>
        <taxon>Viridiplantae</taxon>
        <taxon>Streptophyta</taxon>
        <taxon>Embryophyta</taxon>
        <taxon>Tracheophyta</taxon>
        <taxon>Spermatophyta</taxon>
        <taxon>Magnoliopsida</taxon>
        <taxon>eudicotyledons</taxon>
        <taxon>Gunneridae</taxon>
        <taxon>Pentapetalae</taxon>
        <taxon>rosids</taxon>
        <taxon>malvids</taxon>
        <taxon>Malvales</taxon>
        <taxon>Malvaceae</taxon>
        <taxon>Grewioideae</taxon>
        <taxon>Apeibeae</taxon>
        <taxon>Corchorus</taxon>
    </lineage>
</organism>
<dbReference type="AlphaFoldDB" id="A0A1R3IU36"/>
<dbReference type="NCBIfam" id="TIGR02174">
    <property type="entry name" value="CXXU_selWTH"/>
    <property type="match status" value="1"/>
</dbReference>
<dbReference type="EMBL" id="AWWV01009512">
    <property type="protein sequence ID" value="OMO86101.1"/>
    <property type="molecule type" value="Genomic_DNA"/>
</dbReference>
<dbReference type="InterPro" id="IPR036249">
    <property type="entry name" value="Thioredoxin-like_sf"/>
</dbReference>
<gene>
    <name evidence="3" type="ORF">CCACVL1_09804</name>
</gene>
<dbReference type="Gramene" id="OMO86101">
    <property type="protein sequence ID" value="OMO86101"/>
    <property type="gene ID" value="CCACVL1_09804"/>
</dbReference>
<evidence type="ECO:0000256" key="1">
    <source>
        <dbReference type="ARBA" id="ARBA00023284"/>
    </source>
</evidence>
<reference evidence="3 4" key="1">
    <citation type="submission" date="2013-09" db="EMBL/GenBank/DDBJ databases">
        <title>Corchorus capsularis genome sequencing.</title>
        <authorList>
            <person name="Alam M."/>
            <person name="Haque M.S."/>
            <person name="Islam M.S."/>
            <person name="Emdad E.M."/>
            <person name="Islam M.M."/>
            <person name="Ahmed B."/>
            <person name="Halim A."/>
            <person name="Hossen Q.M.M."/>
            <person name="Hossain M.Z."/>
            <person name="Ahmed R."/>
            <person name="Khan M.M."/>
            <person name="Islam R."/>
            <person name="Rashid M.M."/>
            <person name="Khan S.A."/>
            <person name="Rahman M.S."/>
            <person name="Alam M."/>
        </authorList>
    </citation>
    <scope>NUCLEOTIDE SEQUENCE [LARGE SCALE GENOMIC DNA]</scope>
    <source>
        <strain evidence="4">cv. CVL-1</strain>
        <tissue evidence="3">Whole seedling</tissue>
    </source>
</reference>
<dbReference type="FunFam" id="3.40.30.10:FF:000361">
    <property type="entry name" value="Selenium binding protein"/>
    <property type="match status" value="1"/>
</dbReference>
<feature type="compositionally biased region" description="Basic and acidic residues" evidence="2">
    <location>
        <begin position="60"/>
        <end position="73"/>
    </location>
</feature>
<dbReference type="PANTHER" id="PTHR33638:SF1">
    <property type="entry name" value="SELENOPROTEIN H"/>
    <property type="match status" value="1"/>
</dbReference>
<keyword evidence="1" id="KW-0676">Redox-active center</keyword>
<protein>
    <submittedName>
        <fullName evidence="3">Selenoprotein, Rdx type</fullName>
    </submittedName>
</protein>
<keyword evidence="4" id="KW-1185">Reference proteome</keyword>
<dbReference type="GO" id="GO:0005794">
    <property type="term" value="C:Golgi apparatus"/>
    <property type="evidence" value="ECO:0007669"/>
    <property type="project" value="TreeGrafter"/>
</dbReference>
<name>A0A1R3IU36_COCAP</name>
<dbReference type="OrthoDB" id="1933874at2759"/>
<evidence type="ECO:0000256" key="2">
    <source>
        <dbReference type="SAM" id="MobiDB-lite"/>
    </source>
</evidence>
<dbReference type="STRING" id="210143.A0A1R3IU36"/>